<organism evidence="1 2">
    <name type="scientific">Hymenobacter qilianensis</name>
    <dbReference type="NCBI Taxonomy" id="1385715"/>
    <lineage>
        <taxon>Bacteria</taxon>
        <taxon>Pseudomonadati</taxon>
        <taxon>Bacteroidota</taxon>
        <taxon>Cytophagia</taxon>
        <taxon>Cytophagales</taxon>
        <taxon>Hymenobacteraceae</taxon>
        <taxon>Hymenobacter</taxon>
    </lineage>
</organism>
<dbReference type="Proteomes" id="UP000605392">
    <property type="component" value="Unassembled WGS sequence"/>
</dbReference>
<proteinExistence type="predicted"/>
<name>A0ACB5PSL7_9BACT</name>
<reference evidence="1 2" key="1">
    <citation type="journal article" date="2019" name="Int. J. Syst. Evol. Microbiol.">
        <title>The Global Catalogue of Microorganisms (GCM) 10K type strain sequencing project: providing services to taxonomists for standard genome sequencing and annotation.</title>
        <authorList>
            <consortium name="The Broad Institute Genomics Platform"/>
            <consortium name="The Broad Institute Genome Sequencing Center for Infectious Disease"/>
            <person name="Wu L."/>
            <person name="Ma J."/>
        </authorList>
    </citation>
    <scope>NUCLEOTIDE SEQUENCE [LARGE SCALE GENOMIC DNA]</scope>
    <source>
        <strain evidence="1 2">CGMCC 1.12720</strain>
    </source>
</reference>
<dbReference type="EMBL" id="BMFN01000002">
    <property type="protein sequence ID" value="GGF67779.1"/>
    <property type="molecule type" value="Genomic_DNA"/>
</dbReference>
<sequence>MVDVGWVKGKANEFSSQSLKSGAALFIGLVICVSAASAAHAASPQPLTFAQQHQQASHPIAVDDPQNSLKQARLALKAATNAKNAPQAAAAQLQVGRAYEALRRYDEAVPHFAAALRYHVRTRNAYKAASVRYALGSAQFSQGDTGKARETYLLALKSFTVLQNLAGVAQGYELLGHLYTSEAKWPQALKSHEQALVTWQKAGNEYQTVVAMNNMAHVHRQQRHYSRALYHLQRAYRKALEYQDSACTGQTLTSIGQVYQAMNNQEVAMGFYTQALTNLPPTTAPGYVADLLHSLATAHDSIGNHEQASAYLQQALPLARKARALGRVSSIYQSLSNLYQRDNRYSLSLEALRHYADLQDSVFAEQRSAQVAELQTRYETEKKEREIQLLTKDRQIQASQLRRQQLLRNVLLTGTVVLIALAIILYRSRRRHRRLNGLLQQQNVDIQAQRDELGRLNRTKSTLFSVISHDLRSPLGSLYSMLSLLNMGALPPERLAVHSERLSRMLDTTLSLLDNLLNWSAAQMGGEATRPEPVYLDEIVEETLSLLLSDAERKGIHLLNHVQEPVVVHADLNMIRLVLRNLVANAIKFTPAAGTVTVAAQPLGTMWEITVTDSGTGIAAADREKIFGQGGPHTTLGTAREKGTGLGLLLCKDFVERNGGKLSFESEVGQGSTFRFTLPAATQILAISRNTSVAAG</sequence>
<accession>A0ACB5PSL7</accession>
<evidence type="ECO:0000313" key="2">
    <source>
        <dbReference type="Proteomes" id="UP000605392"/>
    </source>
</evidence>
<protein>
    <submittedName>
        <fullName evidence="1">Uncharacterized protein</fullName>
    </submittedName>
</protein>
<gene>
    <name evidence="1" type="ORF">GCM10011375_23510</name>
</gene>
<evidence type="ECO:0000313" key="1">
    <source>
        <dbReference type="EMBL" id="GGF67779.1"/>
    </source>
</evidence>
<comment type="caution">
    <text evidence="1">The sequence shown here is derived from an EMBL/GenBank/DDBJ whole genome shotgun (WGS) entry which is preliminary data.</text>
</comment>
<keyword evidence="2" id="KW-1185">Reference proteome</keyword>